<dbReference type="SUPFAM" id="SSF103473">
    <property type="entry name" value="MFS general substrate transporter"/>
    <property type="match status" value="1"/>
</dbReference>
<dbReference type="AlphaFoldDB" id="A0A7K1LKQ8"/>
<organism evidence="7 8">
    <name type="scientific">Rothia koreensis</name>
    <dbReference type="NCBI Taxonomy" id="592378"/>
    <lineage>
        <taxon>Bacteria</taxon>
        <taxon>Bacillati</taxon>
        <taxon>Actinomycetota</taxon>
        <taxon>Actinomycetes</taxon>
        <taxon>Micrococcales</taxon>
        <taxon>Micrococcaceae</taxon>
        <taxon>Rothia</taxon>
    </lineage>
</organism>
<evidence type="ECO:0000256" key="2">
    <source>
        <dbReference type="ARBA" id="ARBA00022692"/>
    </source>
</evidence>
<dbReference type="GO" id="GO:0061513">
    <property type="term" value="F:glucose 6-phosphate:phosphate antiporter activity"/>
    <property type="evidence" value="ECO:0007669"/>
    <property type="project" value="TreeGrafter"/>
</dbReference>
<evidence type="ECO:0000256" key="3">
    <source>
        <dbReference type="ARBA" id="ARBA00022989"/>
    </source>
</evidence>
<gene>
    <name evidence="7" type="primary">uhpT</name>
    <name evidence="7" type="ORF">GMA10_11095</name>
</gene>
<dbReference type="InterPro" id="IPR036259">
    <property type="entry name" value="MFS_trans_sf"/>
</dbReference>
<feature type="transmembrane region" description="Helical" evidence="5">
    <location>
        <begin position="255"/>
        <end position="275"/>
    </location>
</feature>
<feature type="domain" description="Major facilitator superfamily (MFS) profile" evidence="6">
    <location>
        <begin position="30"/>
        <end position="457"/>
    </location>
</feature>
<feature type="transmembrane region" description="Helical" evidence="5">
    <location>
        <begin position="432"/>
        <end position="453"/>
    </location>
</feature>
<dbReference type="Proteomes" id="UP000462152">
    <property type="component" value="Unassembled WGS sequence"/>
</dbReference>
<dbReference type="InterPro" id="IPR000849">
    <property type="entry name" value="Sugar_P_transporter"/>
</dbReference>
<keyword evidence="4 5" id="KW-0472">Membrane</keyword>
<dbReference type="RefSeq" id="WP_129316488.1">
    <property type="nucleotide sequence ID" value="NZ_NOIQ01000034.1"/>
</dbReference>
<evidence type="ECO:0000256" key="4">
    <source>
        <dbReference type="ARBA" id="ARBA00023136"/>
    </source>
</evidence>
<dbReference type="NCBIfam" id="NF007107">
    <property type="entry name" value="PRK09556.1"/>
    <property type="match status" value="1"/>
</dbReference>
<comment type="subcellular location">
    <subcellularLocation>
        <location evidence="1">Cell membrane</location>
        <topology evidence="1">Multi-pass membrane protein</topology>
    </subcellularLocation>
</comment>
<dbReference type="InterPro" id="IPR051337">
    <property type="entry name" value="OPA_Antiporter"/>
</dbReference>
<feature type="transmembrane region" description="Helical" evidence="5">
    <location>
        <begin position="128"/>
        <end position="152"/>
    </location>
</feature>
<evidence type="ECO:0000313" key="8">
    <source>
        <dbReference type="Proteomes" id="UP000462152"/>
    </source>
</evidence>
<dbReference type="EMBL" id="WOGT01000008">
    <property type="protein sequence ID" value="MUN55749.1"/>
    <property type="molecule type" value="Genomic_DNA"/>
</dbReference>
<evidence type="ECO:0000313" key="7">
    <source>
        <dbReference type="EMBL" id="MUN55749.1"/>
    </source>
</evidence>
<dbReference type="PROSITE" id="PS50850">
    <property type="entry name" value="MFS"/>
    <property type="match status" value="1"/>
</dbReference>
<name>A0A7K1LKQ8_9MICC</name>
<accession>A0A7K1LKQ8</accession>
<feature type="transmembrane region" description="Helical" evidence="5">
    <location>
        <begin position="31"/>
        <end position="50"/>
    </location>
</feature>
<dbReference type="InterPro" id="IPR020846">
    <property type="entry name" value="MFS_dom"/>
</dbReference>
<dbReference type="Gene3D" id="1.20.1250.20">
    <property type="entry name" value="MFS general substrate transporter like domains"/>
    <property type="match status" value="2"/>
</dbReference>
<evidence type="ECO:0000259" key="6">
    <source>
        <dbReference type="PROSITE" id="PS50850"/>
    </source>
</evidence>
<feature type="transmembrane region" description="Helical" evidence="5">
    <location>
        <begin position="392"/>
        <end position="412"/>
    </location>
</feature>
<feature type="transmembrane region" description="Helical" evidence="5">
    <location>
        <begin position="328"/>
        <end position="346"/>
    </location>
</feature>
<feature type="transmembrane region" description="Helical" evidence="5">
    <location>
        <begin position="70"/>
        <end position="88"/>
    </location>
</feature>
<keyword evidence="2 5" id="KW-0812">Transmembrane</keyword>
<dbReference type="PIRSF" id="PIRSF002808">
    <property type="entry name" value="Hexose_phosphate_transp"/>
    <property type="match status" value="1"/>
</dbReference>
<keyword evidence="8" id="KW-1185">Reference proteome</keyword>
<feature type="transmembrane region" description="Helical" evidence="5">
    <location>
        <begin position="100"/>
        <end position="122"/>
    </location>
</feature>
<proteinExistence type="predicted"/>
<feature type="transmembrane region" description="Helical" evidence="5">
    <location>
        <begin position="302"/>
        <end position="323"/>
    </location>
</feature>
<dbReference type="Pfam" id="PF07690">
    <property type="entry name" value="MFS_1"/>
    <property type="match status" value="1"/>
</dbReference>
<dbReference type="PANTHER" id="PTHR43826:SF9">
    <property type="entry name" value="PROTEIN, PUTATIVE-RELATED"/>
    <property type="match status" value="1"/>
</dbReference>
<evidence type="ECO:0000256" key="1">
    <source>
        <dbReference type="ARBA" id="ARBA00004651"/>
    </source>
</evidence>
<dbReference type="OrthoDB" id="8596007at2"/>
<evidence type="ECO:0000256" key="5">
    <source>
        <dbReference type="SAM" id="Phobius"/>
    </source>
</evidence>
<comment type="caution">
    <text evidence="7">The sequence shown here is derived from an EMBL/GenBank/DDBJ whole genome shotgun (WGS) entry which is preliminary data.</text>
</comment>
<reference evidence="7 8" key="1">
    <citation type="submission" date="2019-12" db="EMBL/GenBank/DDBJ databases">
        <authorList>
            <person name="Li J."/>
            <person name="Shi Y."/>
            <person name="Xu G."/>
            <person name="Xiao D."/>
            <person name="Ran X."/>
        </authorList>
    </citation>
    <scope>NUCLEOTIDE SEQUENCE [LARGE SCALE GENOMIC DNA]</scope>
    <source>
        <strain evidence="7 8">JCM 15915</strain>
    </source>
</reference>
<feature type="transmembrane region" description="Helical" evidence="5">
    <location>
        <begin position="196"/>
        <end position="215"/>
    </location>
</feature>
<protein>
    <submittedName>
        <fullName evidence="7">Hexose-6-phosphate:phosphate antiporter</fullName>
    </submittedName>
</protein>
<feature type="transmembrane region" description="Helical" evidence="5">
    <location>
        <begin position="173"/>
        <end position="190"/>
    </location>
</feature>
<dbReference type="GO" id="GO:0035435">
    <property type="term" value="P:phosphate ion transmembrane transport"/>
    <property type="evidence" value="ECO:0007669"/>
    <property type="project" value="TreeGrafter"/>
</dbReference>
<dbReference type="InterPro" id="IPR011701">
    <property type="entry name" value="MFS"/>
</dbReference>
<feature type="transmembrane region" description="Helical" evidence="5">
    <location>
        <begin position="358"/>
        <end position="380"/>
    </location>
</feature>
<dbReference type="PANTHER" id="PTHR43826">
    <property type="entry name" value="GLUCOSE-6-PHOSPHATE EXCHANGER SLC37A4"/>
    <property type="match status" value="1"/>
</dbReference>
<dbReference type="GO" id="GO:0005886">
    <property type="term" value="C:plasma membrane"/>
    <property type="evidence" value="ECO:0007669"/>
    <property type="project" value="UniProtKB-SubCell"/>
</dbReference>
<sequence length="475" mass="51737">MSGLFRQFELKKIAPLGLSPAEQRRLWFRNFIKAFLAIYLTYACMYLIRTNFKAAQPSLKADFGISTLELGYIGLAFSLTYAVGKVILGYTIDGRNTKKIISALLICGSVVGIVFGLALSAFGAVVGFFLVLWALNGLFQSVGGPASCNTVYRWVPRKRRALYMGIWNTSHNIGGALAGAIALWGANVFFDGHVAGMFIFPAIIGLVIGALGYFWGKDDPEELGWNRCEEIFEEPVEEENVAAESMTKWQVFKKYTIANPLIWVLCVANVFAYVLRIGVDNWAPLYVTEQLHFSKEASVNTIFYFEMGALIGTPLWGIVTGWLKGRNAVVGIGGLVGVAIGLVAYQQATTELVVNASLFMVGLLVFAPLFLIPVAIVDMVPKRGLSVSNGMAGLFGYMFGDSMAKVGLAAIADPKRDGLNIFGWVLHGWGSVFSVMYVACVVCAALLVVVAVAEERKIRFLSKAAKANSEEKMKA</sequence>
<keyword evidence="3 5" id="KW-1133">Transmembrane helix</keyword>